<dbReference type="PROSITE" id="PS51000">
    <property type="entry name" value="HTH_DEOR_2"/>
    <property type="match status" value="1"/>
</dbReference>
<dbReference type="PROSITE" id="PS52050">
    <property type="entry name" value="WYL"/>
    <property type="match status" value="1"/>
</dbReference>
<evidence type="ECO:0000259" key="4">
    <source>
        <dbReference type="PROSITE" id="PS51000"/>
    </source>
</evidence>
<dbReference type="InterPro" id="IPR026881">
    <property type="entry name" value="WYL_dom"/>
</dbReference>
<dbReference type="SUPFAM" id="SSF46785">
    <property type="entry name" value="Winged helix' DNA-binding domain"/>
    <property type="match status" value="1"/>
</dbReference>
<evidence type="ECO:0000256" key="3">
    <source>
        <dbReference type="SAM" id="SignalP"/>
    </source>
</evidence>
<proteinExistence type="predicted"/>
<dbReference type="PANTHER" id="PTHR34580:SF1">
    <property type="entry name" value="PROTEIN PAFC"/>
    <property type="match status" value="1"/>
</dbReference>
<accession>A0A9W6CKX7</accession>
<comment type="caution">
    <text evidence="5">The sequence shown here is derived from an EMBL/GenBank/DDBJ whole genome shotgun (WGS) entry which is preliminary data.</text>
</comment>
<dbReference type="InterPro" id="IPR051534">
    <property type="entry name" value="CBASS_pafABC_assoc_protein"/>
</dbReference>
<keyword evidence="6" id="KW-0238">DNA-binding</keyword>
<name>A0A9W6CKX7_XANFL</name>
<organism evidence="5 7">
    <name type="scientific">Xanthobacter flavus</name>
    <dbReference type="NCBI Taxonomy" id="281"/>
    <lineage>
        <taxon>Bacteria</taxon>
        <taxon>Pseudomonadati</taxon>
        <taxon>Pseudomonadota</taxon>
        <taxon>Alphaproteobacteria</taxon>
        <taxon>Hyphomicrobiales</taxon>
        <taxon>Xanthobacteraceae</taxon>
        <taxon>Xanthobacter</taxon>
    </lineage>
</organism>
<evidence type="ECO:0000313" key="7">
    <source>
        <dbReference type="Proteomes" id="UP001144397"/>
    </source>
</evidence>
<dbReference type="InterPro" id="IPR001034">
    <property type="entry name" value="DeoR_HTH"/>
</dbReference>
<dbReference type="InterPro" id="IPR057727">
    <property type="entry name" value="WCX_dom"/>
</dbReference>
<dbReference type="GO" id="GO:0003700">
    <property type="term" value="F:DNA-binding transcription factor activity"/>
    <property type="evidence" value="ECO:0007669"/>
    <property type="project" value="InterPro"/>
</dbReference>
<dbReference type="EMBL" id="BSDO01000001">
    <property type="protein sequence ID" value="GLI21627.1"/>
    <property type="molecule type" value="Genomic_DNA"/>
</dbReference>
<evidence type="ECO:0000313" key="5">
    <source>
        <dbReference type="EMBL" id="GLI21627.1"/>
    </source>
</evidence>
<dbReference type="PANTHER" id="PTHR34580">
    <property type="match status" value="1"/>
</dbReference>
<dbReference type="PIRSF" id="PIRSF016838">
    <property type="entry name" value="PafC"/>
    <property type="match status" value="1"/>
</dbReference>
<keyword evidence="2" id="KW-0804">Transcription</keyword>
<feature type="domain" description="HTH deoR-type" evidence="4">
    <location>
        <begin position="2"/>
        <end position="57"/>
    </location>
</feature>
<reference evidence="5" key="1">
    <citation type="submission" date="2022-12" db="EMBL/GenBank/DDBJ databases">
        <title>Reference genome sequencing for broad-spectrum identification of bacterial and archaeal isolates by mass spectrometry.</title>
        <authorList>
            <person name="Sekiguchi Y."/>
            <person name="Tourlousse D.M."/>
        </authorList>
    </citation>
    <scope>NUCLEOTIDE SEQUENCE</scope>
    <source>
        <strain evidence="5">301</strain>
    </source>
</reference>
<keyword evidence="3" id="KW-0732">Signal</keyword>
<dbReference type="InterPro" id="IPR013196">
    <property type="entry name" value="HTH_11"/>
</dbReference>
<dbReference type="InterPro" id="IPR036388">
    <property type="entry name" value="WH-like_DNA-bd_sf"/>
</dbReference>
<sequence length="320" mass="35220">MRASRLLSILMVLQARGAVTAQALAEECEVSLRTIYRDIDALSAAGVPVYAERGAGGGYRLLEGYRTRLNGLSAQEAQALFLSGLGDAATALGLGAVLAAAQTKLTAGLPANLRSAAARMRARFHLDAPGWFYEAEEPPFLQAVAAAAWEQHLIEIRYQSWRAEKRRRVAPLGLVLKSGAWYLVGSVEGSVRTYRIGRIRELEPLAERFEPPVGFDLAAWWGESTRRLEAEMYPNRATVRLSPLGLRMLEHVTPSFSRAGMVVGEPDAEGCRTVTLRVGSLWEASSELMRLGAEAEVLEPPELRARVMQTLEQMRQRYTP</sequence>
<feature type="signal peptide" evidence="3">
    <location>
        <begin position="1"/>
        <end position="25"/>
    </location>
</feature>
<dbReference type="EMBL" id="JAVDPY010000002">
    <property type="protein sequence ID" value="MDR6333352.1"/>
    <property type="molecule type" value="Genomic_DNA"/>
</dbReference>
<dbReference type="InterPro" id="IPR036390">
    <property type="entry name" value="WH_DNA-bd_sf"/>
</dbReference>
<evidence type="ECO:0000313" key="6">
    <source>
        <dbReference type="EMBL" id="MDR6333352.1"/>
    </source>
</evidence>
<dbReference type="Proteomes" id="UP001245370">
    <property type="component" value="Unassembled WGS sequence"/>
</dbReference>
<feature type="chain" id="PRO_5040767959" evidence="3">
    <location>
        <begin position="26"/>
        <end position="320"/>
    </location>
</feature>
<dbReference type="InterPro" id="IPR028349">
    <property type="entry name" value="PafC-like"/>
</dbReference>
<protein>
    <submittedName>
        <fullName evidence="5 6">Transcriptional regulator</fullName>
    </submittedName>
</protein>
<dbReference type="Gene3D" id="1.10.10.10">
    <property type="entry name" value="Winged helix-like DNA-binding domain superfamily/Winged helix DNA-binding domain"/>
    <property type="match status" value="1"/>
</dbReference>
<evidence type="ECO:0000256" key="1">
    <source>
        <dbReference type="ARBA" id="ARBA00023015"/>
    </source>
</evidence>
<dbReference type="GO" id="GO:0003677">
    <property type="term" value="F:DNA binding"/>
    <property type="evidence" value="ECO:0007669"/>
    <property type="project" value="UniProtKB-KW"/>
</dbReference>
<dbReference type="RefSeq" id="WP_281806283.1">
    <property type="nucleotide sequence ID" value="NZ_BSDO01000001.1"/>
</dbReference>
<dbReference type="Proteomes" id="UP001144397">
    <property type="component" value="Unassembled WGS sequence"/>
</dbReference>
<dbReference type="AlphaFoldDB" id="A0A9W6CKX7"/>
<reference evidence="6 8" key="2">
    <citation type="submission" date="2023-07" db="EMBL/GenBank/DDBJ databases">
        <title>Genomic Encyclopedia of Type Strains, Phase IV (KMG-IV): sequencing the most valuable type-strain genomes for metagenomic binning, comparative biology and taxonomic classification.</title>
        <authorList>
            <person name="Goeker M."/>
        </authorList>
    </citation>
    <scope>NUCLEOTIDE SEQUENCE [LARGE SCALE GENOMIC DNA]</scope>
    <source>
        <strain evidence="6 8">DSM 338</strain>
    </source>
</reference>
<keyword evidence="8" id="KW-1185">Reference proteome</keyword>
<evidence type="ECO:0000313" key="8">
    <source>
        <dbReference type="Proteomes" id="UP001245370"/>
    </source>
</evidence>
<gene>
    <name evidence="6" type="ORF">GGQ86_001816</name>
    <name evidence="5" type="ORF">XFLAVUS301_13010</name>
</gene>
<keyword evidence="1" id="KW-0805">Transcription regulation</keyword>
<evidence type="ECO:0000256" key="2">
    <source>
        <dbReference type="ARBA" id="ARBA00023163"/>
    </source>
</evidence>
<dbReference type="Pfam" id="PF13280">
    <property type="entry name" value="WYL"/>
    <property type="match status" value="1"/>
</dbReference>
<dbReference type="Pfam" id="PF08279">
    <property type="entry name" value="HTH_11"/>
    <property type="match status" value="1"/>
</dbReference>
<dbReference type="Pfam" id="PF25583">
    <property type="entry name" value="WCX"/>
    <property type="match status" value="1"/>
</dbReference>
<dbReference type="GeneID" id="95762095"/>